<organism evidence="8">
    <name type="scientific">marine metagenome</name>
    <dbReference type="NCBI Taxonomy" id="408172"/>
    <lineage>
        <taxon>unclassified sequences</taxon>
        <taxon>metagenomes</taxon>
        <taxon>ecological metagenomes</taxon>
    </lineage>
</organism>
<feature type="transmembrane region" description="Helical" evidence="6">
    <location>
        <begin position="295"/>
        <end position="316"/>
    </location>
</feature>
<name>A0A381Q6D9_9ZZZZ</name>
<reference evidence="8" key="1">
    <citation type="submission" date="2018-05" db="EMBL/GenBank/DDBJ databases">
        <authorList>
            <person name="Lanie J.A."/>
            <person name="Ng W.-L."/>
            <person name="Kazmierczak K.M."/>
            <person name="Andrzejewski T.M."/>
            <person name="Davidsen T.M."/>
            <person name="Wayne K.J."/>
            <person name="Tettelin H."/>
            <person name="Glass J.I."/>
            <person name="Rusch D."/>
            <person name="Podicherti R."/>
            <person name="Tsui H.-C.T."/>
            <person name="Winkler M.E."/>
        </authorList>
    </citation>
    <scope>NUCLEOTIDE SEQUENCE</scope>
</reference>
<dbReference type="InterPro" id="IPR036259">
    <property type="entry name" value="MFS_trans_sf"/>
</dbReference>
<keyword evidence="2" id="KW-0813">Transport</keyword>
<dbReference type="SUPFAM" id="SSF103473">
    <property type="entry name" value="MFS general substrate transporter"/>
    <property type="match status" value="1"/>
</dbReference>
<feature type="transmembrane region" description="Helical" evidence="6">
    <location>
        <begin position="358"/>
        <end position="379"/>
    </location>
</feature>
<dbReference type="AlphaFoldDB" id="A0A381Q6D9"/>
<feature type="transmembrane region" description="Helical" evidence="6">
    <location>
        <begin position="162"/>
        <end position="182"/>
    </location>
</feature>
<dbReference type="GO" id="GO:0016020">
    <property type="term" value="C:membrane"/>
    <property type="evidence" value="ECO:0007669"/>
    <property type="project" value="UniProtKB-SubCell"/>
</dbReference>
<dbReference type="InterPro" id="IPR011701">
    <property type="entry name" value="MFS"/>
</dbReference>
<keyword evidence="5 6" id="KW-0472">Membrane</keyword>
<dbReference type="EMBL" id="UINC01001216">
    <property type="protein sequence ID" value="SUZ74610.1"/>
    <property type="molecule type" value="Genomic_DNA"/>
</dbReference>
<sequence length="425" mass="45942">VGLFFLGFSAGLPFLLVFSTMSAWLTEYGVSRSTIGFFSWVGITYSIKVFWAPVVDRIRLPVIGRLGQRRSWMLIAQLGIAAGLVGLSIVDPSENLRGVALLALVVAFASATQDISVDAYRIEAAEMERQAAMAAAYIFGYRVALLVAGAGALLIAEFSTWGTSYAVMAGLVSVGVITTCIVREPERDVSIDHSQLSVHGSRRERLFQWFRTSVIAPFLEFFSRYGWLALVLLGVIATYRISDITMGVMANPFYLDLGFTKTEIASIVKAFGFSMTLAGAALGGILVVRFGLMRMMLAGAIMVALTNLLFALMAELPPTRTILTMVISADNLSAGLANVVFVAFLSSLVNKTYTATQYALFSSLMTLLGKFIGGFAGVVVDTFGYTMFFLYASGIGIPVMLLLLVVMRLEVFSSLPRVATQIPPS</sequence>
<dbReference type="PANTHER" id="PTHR12778">
    <property type="entry name" value="SOLUTE CARRIER FAMILY 33 ACETYL-COA TRANSPORTER -RELATED"/>
    <property type="match status" value="1"/>
</dbReference>
<feature type="transmembrane region" description="Helical" evidence="6">
    <location>
        <begin position="227"/>
        <end position="250"/>
    </location>
</feature>
<evidence type="ECO:0000313" key="8">
    <source>
        <dbReference type="EMBL" id="SUZ74610.1"/>
    </source>
</evidence>
<feature type="domain" description="Major facilitator superfamily (MFS) profile" evidence="7">
    <location>
        <begin position="1"/>
        <end position="410"/>
    </location>
</feature>
<feature type="transmembrane region" description="Helical" evidence="6">
    <location>
        <begin position="72"/>
        <end position="90"/>
    </location>
</feature>
<feature type="non-terminal residue" evidence="8">
    <location>
        <position position="1"/>
    </location>
</feature>
<feature type="transmembrane region" description="Helical" evidence="6">
    <location>
        <begin position="33"/>
        <end position="51"/>
    </location>
</feature>
<comment type="subcellular location">
    <subcellularLocation>
        <location evidence="1">Membrane</location>
        <topology evidence="1">Multi-pass membrane protein</topology>
    </subcellularLocation>
</comment>
<feature type="transmembrane region" description="Helical" evidence="6">
    <location>
        <begin position="270"/>
        <end position="288"/>
    </location>
</feature>
<dbReference type="Pfam" id="PF07690">
    <property type="entry name" value="MFS_1"/>
    <property type="match status" value="1"/>
</dbReference>
<dbReference type="Gene3D" id="1.20.1250.20">
    <property type="entry name" value="MFS general substrate transporter like domains"/>
    <property type="match status" value="2"/>
</dbReference>
<dbReference type="PROSITE" id="PS50850">
    <property type="entry name" value="MFS"/>
    <property type="match status" value="1"/>
</dbReference>
<dbReference type="PANTHER" id="PTHR12778:SF10">
    <property type="entry name" value="MAJOR FACILITATOR SUPERFAMILY DOMAIN-CONTAINING PROTEIN 3"/>
    <property type="match status" value="1"/>
</dbReference>
<dbReference type="InterPro" id="IPR004752">
    <property type="entry name" value="AmpG_permease/AT-1"/>
</dbReference>
<evidence type="ECO:0000256" key="5">
    <source>
        <dbReference type="ARBA" id="ARBA00023136"/>
    </source>
</evidence>
<feature type="transmembrane region" description="Helical" evidence="6">
    <location>
        <begin position="322"/>
        <end position="346"/>
    </location>
</feature>
<feature type="transmembrane region" description="Helical" evidence="6">
    <location>
        <begin position="134"/>
        <end position="156"/>
    </location>
</feature>
<gene>
    <name evidence="8" type="ORF">METZ01_LOCUS27464</name>
</gene>
<evidence type="ECO:0000256" key="1">
    <source>
        <dbReference type="ARBA" id="ARBA00004141"/>
    </source>
</evidence>
<dbReference type="NCBIfam" id="TIGR00901">
    <property type="entry name" value="2A0125"/>
    <property type="match status" value="1"/>
</dbReference>
<protein>
    <recommendedName>
        <fullName evidence="7">Major facilitator superfamily (MFS) profile domain-containing protein</fullName>
    </recommendedName>
</protein>
<keyword evidence="3 6" id="KW-0812">Transmembrane</keyword>
<dbReference type="GO" id="GO:0022857">
    <property type="term" value="F:transmembrane transporter activity"/>
    <property type="evidence" value="ECO:0007669"/>
    <property type="project" value="InterPro"/>
</dbReference>
<evidence type="ECO:0000256" key="2">
    <source>
        <dbReference type="ARBA" id="ARBA00022448"/>
    </source>
</evidence>
<accession>A0A381Q6D9</accession>
<evidence type="ECO:0000256" key="3">
    <source>
        <dbReference type="ARBA" id="ARBA00022692"/>
    </source>
</evidence>
<evidence type="ECO:0000259" key="7">
    <source>
        <dbReference type="PROSITE" id="PS50850"/>
    </source>
</evidence>
<feature type="transmembrane region" description="Helical" evidence="6">
    <location>
        <begin position="96"/>
        <end position="113"/>
    </location>
</feature>
<proteinExistence type="predicted"/>
<evidence type="ECO:0000256" key="4">
    <source>
        <dbReference type="ARBA" id="ARBA00022989"/>
    </source>
</evidence>
<keyword evidence="4 6" id="KW-1133">Transmembrane helix</keyword>
<evidence type="ECO:0000256" key="6">
    <source>
        <dbReference type="SAM" id="Phobius"/>
    </source>
</evidence>
<dbReference type="InterPro" id="IPR020846">
    <property type="entry name" value="MFS_dom"/>
</dbReference>
<feature type="transmembrane region" description="Helical" evidence="6">
    <location>
        <begin position="385"/>
        <end position="407"/>
    </location>
</feature>